<dbReference type="RefSeq" id="WP_107821127.1">
    <property type="nucleotide sequence ID" value="NZ_OY782574.1"/>
</dbReference>
<sequence>MVRKISHITIIFLLLILTTGITVSKHFCGEQLVDVAVMTGTADGCAADEGACDADGCCHNENQVYQLDEDYTSPLVLDHITFFPIELATFALELLHESLLAEEITKIAYAESPPPKLVGERLSDIQVYRL</sequence>
<gene>
    <name evidence="1" type="ORF">C8N47_10324</name>
</gene>
<dbReference type="InterPro" id="IPR058060">
    <property type="entry name" value="HYC_CC_PP"/>
</dbReference>
<evidence type="ECO:0000313" key="2">
    <source>
        <dbReference type="Proteomes" id="UP000243525"/>
    </source>
</evidence>
<accession>A0A2T5C4D7</accession>
<dbReference type="NCBIfam" id="NF047658">
    <property type="entry name" value="HYC_CC_PP"/>
    <property type="match status" value="1"/>
</dbReference>
<dbReference type="AlphaFoldDB" id="A0A2T5C4D7"/>
<protein>
    <submittedName>
        <fullName evidence="1">Uncharacterized protein</fullName>
    </submittedName>
</protein>
<organism evidence="1 2">
    <name type="scientific">Mangrovibacterium marinum</name>
    <dbReference type="NCBI Taxonomy" id="1639118"/>
    <lineage>
        <taxon>Bacteria</taxon>
        <taxon>Pseudomonadati</taxon>
        <taxon>Bacteroidota</taxon>
        <taxon>Bacteroidia</taxon>
        <taxon>Marinilabiliales</taxon>
        <taxon>Prolixibacteraceae</taxon>
        <taxon>Mangrovibacterium</taxon>
    </lineage>
</organism>
<keyword evidence="2" id="KW-1185">Reference proteome</keyword>
<evidence type="ECO:0000313" key="1">
    <source>
        <dbReference type="EMBL" id="PTN09740.1"/>
    </source>
</evidence>
<dbReference type="Pfam" id="PF26622">
    <property type="entry name" value="DUF8199"/>
    <property type="match status" value="1"/>
</dbReference>
<reference evidence="1 2" key="1">
    <citation type="submission" date="2018-04" db="EMBL/GenBank/DDBJ databases">
        <title>Genomic Encyclopedia of Archaeal and Bacterial Type Strains, Phase II (KMG-II): from individual species to whole genera.</title>
        <authorList>
            <person name="Goeker M."/>
        </authorList>
    </citation>
    <scope>NUCLEOTIDE SEQUENCE [LARGE SCALE GENOMIC DNA]</scope>
    <source>
        <strain evidence="1 2">DSM 28823</strain>
    </source>
</reference>
<name>A0A2T5C4D7_9BACT</name>
<comment type="caution">
    <text evidence="1">The sequence shown here is derived from an EMBL/GenBank/DDBJ whole genome shotgun (WGS) entry which is preliminary data.</text>
</comment>
<dbReference type="Proteomes" id="UP000243525">
    <property type="component" value="Unassembled WGS sequence"/>
</dbReference>
<dbReference type="InterPro" id="IPR058512">
    <property type="entry name" value="DUF8199"/>
</dbReference>
<proteinExistence type="predicted"/>
<dbReference type="EMBL" id="QAAD01000003">
    <property type="protein sequence ID" value="PTN09740.1"/>
    <property type="molecule type" value="Genomic_DNA"/>
</dbReference>